<dbReference type="InterPro" id="IPR050557">
    <property type="entry name" value="RTX_toxin/Mannuronan_C5-epim"/>
</dbReference>
<evidence type="ECO:0000256" key="2">
    <source>
        <dbReference type="ARBA" id="ARBA00022525"/>
    </source>
</evidence>
<reference evidence="3 4" key="1">
    <citation type="submission" date="2016-10" db="EMBL/GenBank/DDBJ databases">
        <authorList>
            <person name="Varghese N."/>
            <person name="Submissions S."/>
        </authorList>
    </citation>
    <scope>NUCLEOTIDE SEQUENCE [LARGE SCALE GENOMIC DNA]</scope>
    <source>
        <strain evidence="3 4">DSM 16392</strain>
    </source>
</reference>
<dbReference type="PANTHER" id="PTHR38340:SF1">
    <property type="entry name" value="S-LAYER PROTEIN"/>
    <property type="match status" value="1"/>
</dbReference>
<evidence type="ECO:0000313" key="3">
    <source>
        <dbReference type="EMBL" id="SFK14097.1"/>
    </source>
</evidence>
<dbReference type="EMBL" id="FOSK01000002">
    <property type="protein sequence ID" value="SFK14097.1"/>
    <property type="molecule type" value="Genomic_DNA"/>
</dbReference>
<protein>
    <submittedName>
        <fullName evidence="3">Hemolysin-type calcium-binding repeat-containing protein</fullName>
    </submittedName>
</protein>
<dbReference type="SUPFAM" id="SSF51120">
    <property type="entry name" value="beta-Roll"/>
    <property type="match status" value="3"/>
</dbReference>
<proteinExistence type="predicted"/>
<dbReference type="InterPro" id="IPR001343">
    <property type="entry name" value="Hemolysn_Ca-bd"/>
</dbReference>
<dbReference type="RefSeq" id="WP_093517582.1">
    <property type="nucleotide sequence ID" value="NZ_FOSK01000002.1"/>
</dbReference>
<keyword evidence="4" id="KW-1185">Reference proteome</keyword>
<sequence>MKIQLGSGNENYSTSSSEDHLVLAGAGNDTIRTAAGDDKDVIKDALGSDVVKFGAGITMDSIRITAGGPDNKDLKIYLIDQANPEQPLDEITDALTIENGVGNQILADQFVFADGSTLPKFEVHEDGSLRYFGTDEDDTFVGSDADEEIYGSAGVDIIDGSGGRNAIRYNNSAEAVSVNLATGEISGGDAEGDQLTNISQVFGTSYDDVIIGDDNNNGLFGLDGDDHLEGGGGDDWLNAYGSGSDYLDGGTGNDTVRYRWSESAVTVDLTDQANNAGDAAGDTYVSIENVMGSDEYGDIIVGDAGNNNLWGYGGDDTLTGGDGDDTFLFEKNFEHDIITDFTAGAGSEDVIQFAATFDSVADVLAAASDVGADTVIYVNDDTSITLQNVSVADLHADDFAFV</sequence>
<keyword evidence="2" id="KW-0964">Secreted</keyword>
<dbReference type="PANTHER" id="PTHR38340">
    <property type="entry name" value="S-LAYER PROTEIN"/>
    <property type="match status" value="1"/>
</dbReference>
<dbReference type="PRINTS" id="PR00313">
    <property type="entry name" value="CABNDNGRPT"/>
</dbReference>
<gene>
    <name evidence="3" type="ORF">SAMN04488518_102352</name>
</gene>
<dbReference type="Gene3D" id="2.150.10.10">
    <property type="entry name" value="Serralysin-like metalloprotease, C-terminal"/>
    <property type="match status" value="2"/>
</dbReference>
<comment type="caution">
    <text evidence="3">The sequence shown here is derived from an EMBL/GenBank/DDBJ whole genome shotgun (WGS) entry which is preliminary data.</text>
</comment>
<dbReference type="InterPro" id="IPR011049">
    <property type="entry name" value="Serralysin-like_metalloprot_C"/>
</dbReference>
<dbReference type="Proteomes" id="UP000199598">
    <property type="component" value="Unassembled WGS sequence"/>
</dbReference>
<evidence type="ECO:0000313" key="4">
    <source>
        <dbReference type="Proteomes" id="UP000199598"/>
    </source>
</evidence>
<organism evidence="3 4">
    <name type="scientific">Pseudovibrio ascidiaceicola</name>
    <dbReference type="NCBI Taxonomy" id="285279"/>
    <lineage>
        <taxon>Bacteria</taxon>
        <taxon>Pseudomonadati</taxon>
        <taxon>Pseudomonadota</taxon>
        <taxon>Alphaproteobacteria</taxon>
        <taxon>Hyphomicrobiales</taxon>
        <taxon>Stappiaceae</taxon>
        <taxon>Pseudovibrio</taxon>
    </lineage>
</organism>
<name>A0A1I3X4B3_9HYPH</name>
<evidence type="ECO:0000256" key="1">
    <source>
        <dbReference type="ARBA" id="ARBA00004613"/>
    </source>
</evidence>
<accession>A0A1I3X4B3</accession>
<dbReference type="Pfam" id="PF00353">
    <property type="entry name" value="HemolysinCabind"/>
    <property type="match status" value="4"/>
</dbReference>
<comment type="subcellular location">
    <subcellularLocation>
        <location evidence="1">Secreted</location>
    </subcellularLocation>
</comment>